<feature type="domain" description="Metallo-beta-lactamase" evidence="1">
    <location>
        <begin position="37"/>
        <end position="231"/>
    </location>
</feature>
<dbReference type="RefSeq" id="WP_006440893.1">
    <property type="nucleotide sequence ID" value="NZ_DS995359.1"/>
</dbReference>
<dbReference type="AlphaFoldDB" id="B6G1M4"/>
<name>B6G1M4_PEPHT</name>
<reference evidence="2 3" key="2">
    <citation type="submission" date="2008-10" db="EMBL/GenBank/DDBJ databases">
        <title>Draft genome sequence of Clostridium hiranonis (DSM 13275).</title>
        <authorList>
            <person name="Sudarsanam P."/>
            <person name="Ley R."/>
            <person name="Guruge J."/>
            <person name="Turnbaugh P.J."/>
            <person name="Mahowald M."/>
            <person name="Liep D."/>
            <person name="Gordon J."/>
        </authorList>
    </citation>
    <scope>NUCLEOTIDE SEQUENCE [LARGE SCALE GENOMIC DNA]</scope>
    <source>
        <strain evidence="2 3">DSM 13275</strain>
    </source>
</reference>
<sequence>MKSKSLIKIFSILLLVIYVNGCAREKLFSVHIIDVGQGDSIFIQTLEDKRILIDAGDEEAEHTVYSYLKRRGVKKIDVLIATHPDTDHIGSMDYIIDKFKISHFYMPDAKTDSEAFYNLLDSCKEKNLKIEYLTKGDRLKIDSSTTMEILSPSTITDKNNLNSIVSLLNYKGYEFLFTGDAEKENESEILSSCNLPDIDFLKAGHHGSSSSSTDEFIEKLKPEAVAISCGYNNDYGHPHRSVLDTFRKNGAVVYRTDKNGSLVFYCDENGIFTKKKYKAE</sequence>
<reference evidence="2 3" key="1">
    <citation type="submission" date="2008-09" db="EMBL/GenBank/DDBJ databases">
        <authorList>
            <person name="Fulton L."/>
            <person name="Clifton S."/>
            <person name="Fulton B."/>
            <person name="Xu J."/>
            <person name="Minx P."/>
            <person name="Pepin K.H."/>
            <person name="Johnson M."/>
            <person name="Thiruvilangam P."/>
            <person name="Bhonagiri V."/>
            <person name="Nash W.E."/>
            <person name="Mardis E.R."/>
            <person name="Wilson R.K."/>
        </authorList>
    </citation>
    <scope>NUCLEOTIDE SEQUENCE [LARGE SCALE GENOMIC DNA]</scope>
    <source>
        <strain evidence="2 3">DSM 13275</strain>
    </source>
</reference>
<dbReference type="InterPro" id="IPR001279">
    <property type="entry name" value="Metallo-B-lactamas"/>
</dbReference>
<dbReference type="eggNOG" id="COG2333">
    <property type="taxonomic scope" value="Bacteria"/>
</dbReference>
<dbReference type="InterPro" id="IPR035681">
    <property type="entry name" value="ComA-like_MBL"/>
</dbReference>
<gene>
    <name evidence="2" type="ORF">CLOHIR_02031</name>
</gene>
<dbReference type="OrthoDB" id="9761531at2"/>
<organism evidence="2 3">
    <name type="scientific">Peptacetobacter hiranonis (strain DSM 13275 / JCM 10541 / KCTC 15199 / TO-931)</name>
    <name type="common">Clostridium hiranonis</name>
    <dbReference type="NCBI Taxonomy" id="500633"/>
    <lineage>
        <taxon>Bacteria</taxon>
        <taxon>Bacillati</taxon>
        <taxon>Bacillota</taxon>
        <taxon>Clostridia</taxon>
        <taxon>Peptostreptococcales</taxon>
        <taxon>Peptostreptococcaceae</taxon>
        <taxon>Peptacetobacter</taxon>
    </lineage>
</organism>
<dbReference type="InterPro" id="IPR052159">
    <property type="entry name" value="Competence_DNA_uptake"/>
</dbReference>
<dbReference type="Pfam" id="PF00753">
    <property type="entry name" value="Lactamase_B"/>
    <property type="match status" value="1"/>
</dbReference>
<evidence type="ECO:0000313" key="2">
    <source>
        <dbReference type="EMBL" id="EEA84332.1"/>
    </source>
</evidence>
<dbReference type="Gene3D" id="3.60.15.10">
    <property type="entry name" value="Ribonuclease Z/Hydroxyacylglutathione hydrolase-like"/>
    <property type="match status" value="1"/>
</dbReference>
<protein>
    <recommendedName>
        <fullName evidence="1">Metallo-beta-lactamase domain-containing protein</fullName>
    </recommendedName>
</protein>
<dbReference type="CDD" id="cd07731">
    <property type="entry name" value="ComA-like_MBL-fold"/>
    <property type="match status" value="1"/>
</dbReference>
<dbReference type="EMBL" id="ABWP01000075">
    <property type="protein sequence ID" value="EEA84332.1"/>
    <property type="molecule type" value="Genomic_DNA"/>
</dbReference>
<dbReference type="PANTHER" id="PTHR30619:SF1">
    <property type="entry name" value="RECOMBINATION PROTEIN 2"/>
    <property type="match status" value="1"/>
</dbReference>
<dbReference type="STRING" id="500633.CLOHIR_02031"/>
<dbReference type="Proteomes" id="UP000003178">
    <property type="component" value="Unassembled WGS sequence"/>
</dbReference>
<comment type="caution">
    <text evidence="2">The sequence shown here is derived from an EMBL/GenBank/DDBJ whole genome shotgun (WGS) entry which is preliminary data.</text>
</comment>
<proteinExistence type="predicted"/>
<keyword evidence="3" id="KW-1185">Reference proteome</keyword>
<dbReference type="PANTHER" id="PTHR30619">
    <property type="entry name" value="DNA INTERNALIZATION/COMPETENCE PROTEIN COMEC/REC2"/>
    <property type="match status" value="1"/>
</dbReference>
<evidence type="ECO:0000313" key="3">
    <source>
        <dbReference type="Proteomes" id="UP000003178"/>
    </source>
</evidence>
<accession>B6G1M4</accession>
<evidence type="ECO:0000259" key="1">
    <source>
        <dbReference type="SMART" id="SM00849"/>
    </source>
</evidence>
<dbReference type="SMART" id="SM00849">
    <property type="entry name" value="Lactamase_B"/>
    <property type="match status" value="1"/>
</dbReference>
<dbReference type="InterPro" id="IPR036866">
    <property type="entry name" value="RibonucZ/Hydroxyglut_hydro"/>
</dbReference>
<dbReference type="SUPFAM" id="SSF56281">
    <property type="entry name" value="Metallo-hydrolase/oxidoreductase"/>
    <property type="match status" value="1"/>
</dbReference>
<dbReference type="HOGENOM" id="CLU_010363_0_3_9"/>